<organism evidence="2 3">
    <name type="scientific">Mycena rosella</name>
    <name type="common">Pink bonnet</name>
    <name type="synonym">Agaricus rosellus</name>
    <dbReference type="NCBI Taxonomy" id="1033263"/>
    <lineage>
        <taxon>Eukaryota</taxon>
        <taxon>Fungi</taxon>
        <taxon>Dikarya</taxon>
        <taxon>Basidiomycota</taxon>
        <taxon>Agaricomycotina</taxon>
        <taxon>Agaricomycetes</taxon>
        <taxon>Agaricomycetidae</taxon>
        <taxon>Agaricales</taxon>
        <taxon>Marasmiineae</taxon>
        <taxon>Mycenaceae</taxon>
        <taxon>Mycena</taxon>
    </lineage>
</organism>
<dbReference type="Proteomes" id="UP001221757">
    <property type="component" value="Unassembled WGS sequence"/>
</dbReference>
<keyword evidence="3" id="KW-1185">Reference proteome</keyword>
<feature type="compositionally biased region" description="Pro residues" evidence="1">
    <location>
        <begin position="329"/>
        <end position="340"/>
    </location>
</feature>
<evidence type="ECO:0000313" key="2">
    <source>
        <dbReference type="EMBL" id="KAJ7686859.1"/>
    </source>
</evidence>
<feature type="region of interest" description="Disordered" evidence="1">
    <location>
        <begin position="186"/>
        <end position="240"/>
    </location>
</feature>
<accession>A0AAD7DC03</accession>
<proteinExistence type="predicted"/>
<feature type="region of interest" description="Disordered" evidence="1">
    <location>
        <begin position="317"/>
        <end position="351"/>
    </location>
</feature>
<feature type="compositionally biased region" description="Basic and acidic residues" evidence="1">
    <location>
        <begin position="186"/>
        <end position="203"/>
    </location>
</feature>
<protein>
    <submittedName>
        <fullName evidence="2">Uncharacterized protein</fullName>
    </submittedName>
</protein>
<feature type="region of interest" description="Disordered" evidence="1">
    <location>
        <begin position="280"/>
        <end position="299"/>
    </location>
</feature>
<dbReference type="EMBL" id="JARKIE010000093">
    <property type="protein sequence ID" value="KAJ7686859.1"/>
    <property type="molecule type" value="Genomic_DNA"/>
</dbReference>
<reference evidence="2" key="1">
    <citation type="submission" date="2023-03" db="EMBL/GenBank/DDBJ databases">
        <title>Massive genome expansion in bonnet fungi (Mycena s.s.) driven by repeated elements and novel gene families across ecological guilds.</title>
        <authorList>
            <consortium name="Lawrence Berkeley National Laboratory"/>
            <person name="Harder C.B."/>
            <person name="Miyauchi S."/>
            <person name="Viragh M."/>
            <person name="Kuo A."/>
            <person name="Thoen E."/>
            <person name="Andreopoulos B."/>
            <person name="Lu D."/>
            <person name="Skrede I."/>
            <person name="Drula E."/>
            <person name="Henrissat B."/>
            <person name="Morin E."/>
            <person name="Kohler A."/>
            <person name="Barry K."/>
            <person name="LaButti K."/>
            <person name="Morin E."/>
            <person name="Salamov A."/>
            <person name="Lipzen A."/>
            <person name="Mereny Z."/>
            <person name="Hegedus B."/>
            <person name="Baldrian P."/>
            <person name="Stursova M."/>
            <person name="Weitz H."/>
            <person name="Taylor A."/>
            <person name="Grigoriev I.V."/>
            <person name="Nagy L.G."/>
            <person name="Martin F."/>
            <person name="Kauserud H."/>
        </authorList>
    </citation>
    <scope>NUCLEOTIDE SEQUENCE</scope>
    <source>
        <strain evidence="2">CBHHK067</strain>
    </source>
</reference>
<comment type="caution">
    <text evidence="2">The sequence shown here is derived from an EMBL/GenBank/DDBJ whole genome shotgun (WGS) entry which is preliminary data.</text>
</comment>
<feature type="compositionally biased region" description="Polar residues" evidence="1">
    <location>
        <begin position="206"/>
        <end position="216"/>
    </location>
</feature>
<evidence type="ECO:0000256" key="1">
    <source>
        <dbReference type="SAM" id="MobiDB-lite"/>
    </source>
</evidence>
<name>A0AAD7DC03_MYCRO</name>
<feature type="compositionally biased region" description="Pro residues" evidence="1">
    <location>
        <begin position="287"/>
        <end position="299"/>
    </location>
</feature>
<feature type="compositionally biased region" description="Polar residues" evidence="1">
    <location>
        <begin position="226"/>
        <end position="240"/>
    </location>
</feature>
<dbReference type="AlphaFoldDB" id="A0AAD7DC03"/>
<sequence length="351" mass="38402">MLPRDRAIIEVAIRAIQHPSFKVLLPFLQRESSWDGLLAPVNLVREASQIKGWSCILYAFSLVFMEVCGSGEQCIPGLYGVFENCLLSEKVFHELLLKVKQPGVPRLVKKGESARDSVSGFVGGLCKETRLNKVVPWIRNLYLPVIRVVLPVYFSFRPSKKARMNEMGPTYAAELRILERLHKLQKAQEHAKRKSSEKVKADALDTTLSIPSSSDRSLARAEDDQAASNTSAPVSSSQSLSTAGLEPVLTICDASTSTPVLLEAFSPKPKSLRSGENLSYTHLADDMPPPIFTLPPRSPLTPRNSVGAAVDLASLFSGDSPAGWRPSPTARPSPPAPNPSPSLSEFINFDW</sequence>
<gene>
    <name evidence="2" type="ORF">B0H17DRAFT_1071334</name>
</gene>
<evidence type="ECO:0000313" key="3">
    <source>
        <dbReference type="Proteomes" id="UP001221757"/>
    </source>
</evidence>